<reference evidence="3" key="1">
    <citation type="submission" date="2016-05" db="EMBL/GenBank/DDBJ databases">
        <authorList>
            <person name="Liu B."/>
            <person name="Wang J."/>
            <person name="Zhu Y."/>
            <person name="Liu G."/>
            <person name="Chen Q."/>
            <person name="Chen Z."/>
            <person name="Lan J."/>
            <person name="Che J."/>
            <person name="Ge C."/>
            <person name="Shi H."/>
            <person name="Pan Z."/>
            <person name="Liu X."/>
        </authorList>
    </citation>
    <scope>NUCLEOTIDE SEQUENCE [LARGE SCALE GENOMIC DNA]</scope>
    <source>
        <strain evidence="3">FJAT-27215</strain>
    </source>
</reference>
<dbReference type="PANTHER" id="PTHR37305:SF1">
    <property type="entry name" value="MEMBRANE PROTEIN"/>
    <property type="match status" value="1"/>
</dbReference>
<feature type="transmembrane region" description="Helical" evidence="1">
    <location>
        <begin position="156"/>
        <end position="177"/>
    </location>
</feature>
<accession>A0A1B9B6P4</accession>
<gene>
    <name evidence="2" type="ORF">A8F95_20225</name>
</gene>
<dbReference type="GO" id="GO:0005886">
    <property type="term" value="C:plasma membrane"/>
    <property type="evidence" value="ECO:0007669"/>
    <property type="project" value="UniProtKB-SubCell"/>
</dbReference>
<feature type="transmembrane region" description="Helical" evidence="1">
    <location>
        <begin position="14"/>
        <end position="36"/>
    </location>
</feature>
<sequence length="265" mass="29356">MIFQREWKRGSKSLIIWSLILAGLIIWLLSIFPQFAKQQEGLEKLFQAYPDSMKEMFKMNELNLGTLMGFYGLEVYMMITLLGSIYAAIFASNMLAKEENEKTVEFLLSKPVTRSEVVGQKMAVVILNVLILNGVAAIASIAGFQFAEDHKVPYGTFMSLVAGAVLLHLTFAALSFLLSACMKKTRNTLAVSIGIVVVAYLLNTISGLSESLDALKYVSPFYYADAVTIIQHHQLAPWHITVMAAVILLSLLGAFIVYKKKDLSA</sequence>
<protein>
    <submittedName>
        <fullName evidence="2">Multidrug ABC transporter permease</fullName>
    </submittedName>
</protein>
<dbReference type="EMBL" id="MAYT01000006">
    <property type="protein sequence ID" value="OCA91743.1"/>
    <property type="molecule type" value="Genomic_DNA"/>
</dbReference>
<evidence type="ECO:0000313" key="3">
    <source>
        <dbReference type="Proteomes" id="UP000092578"/>
    </source>
</evidence>
<name>A0A1B9B6P4_9BACI</name>
<feature type="transmembrane region" description="Helical" evidence="1">
    <location>
        <begin position="238"/>
        <end position="258"/>
    </location>
</feature>
<dbReference type="RefSeq" id="WP_065409861.1">
    <property type="nucleotide sequence ID" value="NZ_MAYT01000006.1"/>
</dbReference>
<dbReference type="PANTHER" id="PTHR37305">
    <property type="entry name" value="INTEGRAL MEMBRANE PROTEIN-RELATED"/>
    <property type="match status" value="1"/>
</dbReference>
<evidence type="ECO:0000256" key="1">
    <source>
        <dbReference type="SAM" id="Phobius"/>
    </source>
</evidence>
<proteinExistence type="predicted"/>
<keyword evidence="1" id="KW-0472">Membrane</keyword>
<keyword evidence="1" id="KW-1133">Transmembrane helix</keyword>
<feature type="transmembrane region" description="Helical" evidence="1">
    <location>
        <begin position="75"/>
        <end position="96"/>
    </location>
</feature>
<feature type="transmembrane region" description="Helical" evidence="1">
    <location>
        <begin position="123"/>
        <end position="144"/>
    </location>
</feature>
<evidence type="ECO:0000313" key="2">
    <source>
        <dbReference type="EMBL" id="OCA91743.1"/>
    </source>
</evidence>
<dbReference type="Proteomes" id="UP000092578">
    <property type="component" value="Unassembled WGS sequence"/>
</dbReference>
<comment type="caution">
    <text evidence="2">The sequence shown here is derived from an EMBL/GenBank/DDBJ whole genome shotgun (WGS) entry which is preliminary data.</text>
</comment>
<dbReference type="GO" id="GO:0140359">
    <property type="term" value="F:ABC-type transporter activity"/>
    <property type="evidence" value="ECO:0007669"/>
    <property type="project" value="InterPro"/>
</dbReference>
<feature type="transmembrane region" description="Helical" evidence="1">
    <location>
        <begin position="189"/>
        <end position="208"/>
    </location>
</feature>
<dbReference type="Pfam" id="PF12679">
    <property type="entry name" value="ABC2_membrane_2"/>
    <property type="match status" value="1"/>
</dbReference>
<keyword evidence="3" id="KW-1185">Reference proteome</keyword>
<keyword evidence="1" id="KW-0812">Transmembrane</keyword>
<dbReference type="AlphaFoldDB" id="A0A1B9B6P4"/>
<organism evidence="2 3">
    <name type="scientific">Pseudobacillus wudalianchiensis</name>
    <dbReference type="NCBI Taxonomy" id="1743143"/>
    <lineage>
        <taxon>Bacteria</taxon>
        <taxon>Bacillati</taxon>
        <taxon>Bacillota</taxon>
        <taxon>Bacilli</taxon>
        <taxon>Bacillales</taxon>
        <taxon>Bacillaceae</taxon>
        <taxon>Pseudobacillus</taxon>
    </lineage>
</organism>